<dbReference type="AlphaFoldDB" id="A0A455SXC1"/>
<feature type="region of interest" description="Disordered" evidence="5">
    <location>
        <begin position="1"/>
        <end position="41"/>
    </location>
</feature>
<dbReference type="PRINTS" id="PR00455">
    <property type="entry name" value="HTHTETR"/>
</dbReference>
<accession>A0A455SXC1</accession>
<evidence type="ECO:0000256" key="3">
    <source>
        <dbReference type="ARBA" id="ARBA00023163"/>
    </source>
</evidence>
<dbReference type="PROSITE" id="PS50977">
    <property type="entry name" value="HTH_TETR_2"/>
    <property type="match status" value="1"/>
</dbReference>
<proteinExistence type="predicted"/>
<dbReference type="FunFam" id="1.10.10.60:FF:000141">
    <property type="entry name" value="TetR family transcriptional regulator"/>
    <property type="match status" value="1"/>
</dbReference>
<evidence type="ECO:0000256" key="1">
    <source>
        <dbReference type="ARBA" id="ARBA00023015"/>
    </source>
</evidence>
<dbReference type="PANTHER" id="PTHR30055">
    <property type="entry name" value="HTH-TYPE TRANSCRIPTIONAL REGULATOR RUTR"/>
    <property type="match status" value="1"/>
</dbReference>
<feature type="compositionally biased region" description="Low complexity" evidence="5">
    <location>
        <begin position="208"/>
        <end position="219"/>
    </location>
</feature>
<dbReference type="GO" id="GO:0003700">
    <property type="term" value="F:DNA-binding transcription factor activity"/>
    <property type="evidence" value="ECO:0007669"/>
    <property type="project" value="TreeGrafter"/>
</dbReference>
<dbReference type="Gene3D" id="1.10.357.10">
    <property type="entry name" value="Tetracycline Repressor, domain 2"/>
    <property type="match status" value="1"/>
</dbReference>
<dbReference type="SUPFAM" id="SSF46689">
    <property type="entry name" value="Homeodomain-like"/>
    <property type="match status" value="1"/>
</dbReference>
<keyword evidence="2 4" id="KW-0238">DNA-binding</keyword>
<dbReference type="Pfam" id="PF00440">
    <property type="entry name" value="TetR_N"/>
    <property type="match status" value="1"/>
</dbReference>
<dbReference type="InterPro" id="IPR036271">
    <property type="entry name" value="Tet_transcr_reg_TetR-rel_C_sf"/>
</dbReference>
<feature type="region of interest" description="Disordered" evidence="5">
    <location>
        <begin position="240"/>
        <end position="280"/>
    </location>
</feature>
<feature type="domain" description="HTH tetR-type" evidence="6">
    <location>
        <begin position="41"/>
        <end position="101"/>
    </location>
</feature>
<feature type="compositionally biased region" description="Low complexity" evidence="5">
    <location>
        <begin position="254"/>
        <end position="271"/>
    </location>
</feature>
<dbReference type="InterPro" id="IPR009057">
    <property type="entry name" value="Homeodomain-like_sf"/>
</dbReference>
<dbReference type="SUPFAM" id="SSF48498">
    <property type="entry name" value="Tetracyclin repressor-like, C-terminal domain"/>
    <property type="match status" value="1"/>
</dbReference>
<evidence type="ECO:0000256" key="5">
    <source>
        <dbReference type="SAM" id="MobiDB-lite"/>
    </source>
</evidence>
<evidence type="ECO:0000313" key="7">
    <source>
        <dbReference type="EMBL" id="BBH93063.1"/>
    </source>
</evidence>
<dbReference type="GO" id="GO:0000976">
    <property type="term" value="F:transcription cis-regulatory region binding"/>
    <property type="evidence" value="ECO:0007669"/>
    <property type="project" value="TreeGrafter"/>
</dbReference>
<feature type="compositionally biased region" description="Polar residues" evidence="5">
    <location>
        <begin position="1"/>
        <end position="11"/>
    </location>
</feature>
<evidence type="ECO:0000256" key="4">
    <source>
        <dbReference type="PROSITE-ProRule" id="PRU00335"/>
    </source>
</evidence>
<dbReference type="InterPro" id="IPR050109">
    <property type="entry name" value="HTH-type_TetR-like_transc_reg"/>
</dbReference>
<dbReference type="GO" id="GO:0045892">
    <property type="term" value="P:negative regulation of DNA-templated transcription"/>
    <property type="evidence" value="ECO:0007669"/>
    <property type="project" value="UniProtKB-ARBA"/>
</dbReference>
<protein>
    <recommendedName>
        <fullName evidence="6">HTH tetR-type domain-containing protein</fullName>
    </recommendedName>
</protein>
<keyword evidence="1" id="KW-0805">Transcription regulation</keyword>
<gene>
    <name evidence="7" type="ORF">KTA_12620</name>
</gene>
<feature type="compositionally biased region" description="Basic and acidic residues" evidence="5">
    <location>
        <begin position="12"/>
        <end position="32"/>
    </location>
</feature>
<dbReference type="InterPro" id="IPR001647">
    <property type="entry name" value="HTH_TetR"/>
</dbReference>
<name>A0A455SXC1_9CHLR</name>
<dbReference type="PANTHER" id="PTHR30055:SF234">
    <property type="entry name" value="HTH-TYPE TRANSCRIPTIONAL REGULATOR BETI"/>
    <property type="match status" value="1"/>
</dbReference>
<feature type="DNA-binding region" description="H-T-H motif" evidence="4">
    <location>
        <begin position="64"/>
        <end position="83"/>
    </location>
</feature>
<feature type="region of interest" description="Disordered" evidence="5">
    <location>
        <begin position="206"/>
        <end position="226"/>
    </location>
</feature>
<keyword evidence="3" id="KW-0804">Transcription</keyword>
<dbReference type="InterPro" id="IPR023772">
    <property type="entry name" value="DNA-bd_HTH_TetR-type_CS"/>
</dbReference>
<dbReference type="EMBL" id="AP019377">
    <property type="protein sequence ID" value="BBH93063.1"/>
    <property type="molecule type" value="Genomic_DNA"/>
</dbReference>
<reference evidence="7" key="1">
    <citation type="submission" date="2018-12" db="EMBL/GenBank/DDBJ databases">
        <title>Novel natural products biosynthetic potential of the class Ktedonobacteria.</title>
        <authorList>
            <person name="Zheng Y."/>
            <person name="Saitou A."/>
            <person name="Wang C.M."/>
            <person name="Toyoda A."/>
            <person name="Minakuchi Y."/>
            <person name="Sekiguchi Y."/>
            <person name="Ueda K."/>
            <person name="Takano H."/>
            <person name="Sakai Y."/>
            <person name="Yokota A."/>
            <person name="Yabe S."/>
        </authorList>
    </citation>
    <scope>NUCLEOTIDE SEQUENCE</scope>
    <source>
        <strain evidence="7">A3-2</strain>
    </source>
</reference>
<evidence type="ECO:0000259" key="6">
    <source>
        <dbReference type="PROSITE" id="PS50977"/>
    </source>
</evidence>
<evidence type="ECO:0000256" key="2">
    <source>
        <dbReference type="ARBA" id="ARBA00023125"/>
    </source>
</evidence>
<sequence>MTDETAQPTASENDHSPSTKEGAAHPTREKDSSSSGPSRGEITRQRILEAAEAVFGEQGYYEASISEITRRAGVAQGTFYIYFRTKREIFVELVKDLGRRLREASAAATAGLSNRLEIERQGFAAFFRFAAAHRSVYRIVEEAERVAPEAAQEYYQSISRGYMRGLRAAMEAGEIRQMDPETLAYALMGIGHFLALRWIVWPQPPTSAAPAAETAGQSEGNQSPTEQVLPPQVFATLMDFITHGLAPTSGPGPGSQTGSPSPAEPAPESAPDAGQAEPQP</sequence>
<dbReference type="PROSITE" id="PS01081">
    <property type="entry name" value="HTH_TETR_1"/>
    <property type="match status" value="1"/>
</dbReference>
<organism evidence="7">
    <name type="scientific">Thermogemmatispora argillosa</name>
    <dbReference type="NCBI Taxonomy" id="2045280"/>
    <lineage>
        <taxon>Bacteria</taxon>
        <taxon>Bacillati</taxon>
        <taxon>Chloroflexota</taxon>
        <taxon>Ktedonobacteria</taxon>
        <taxon>Thermogemmatisporales</taxon>
        <taxon>Thermogemmatisporaceae</taxon>
        <taxon>Thermogemmatispora</taxon>
    </lineage>
</organism>